<comment type="caution">
    <text evidence="3">The sequence shown here is derived from an EMBL/GenBank/DDBJ whole genome shotgun (WGS) entry which is preliminary data.</text>
</comment>
<proteinExistence type="inferred from homology"/>
<gene>
    <name evidence="3" type="ORF">D8M05_06760</name>
</gene>
<reference evidence="3 4" key="1">
    <citation type="journal article" date="2015" name="Antonie Van Leeuwenhoek">
        <title>Oceanobacillus bengalensis sp. nov., a bacterium isolated from seawater of the Bay of Bengal.</title>
        <authorList>
            <person name="Yongchang O."/>
            <person name="Xiang W."/>
            <person name="Wang G."/>
        </authorList>
    </citation>
    <scope>NUCLEOTIDE SEQUENCE [LARGE SCALE GENOMIC DNA]</scope>
    <source>
        <strain evidence="3 4">MCCC 1K00260</strain>
    </source>
</reference>
<dbReference type="AlphaFoldDB" id="A0A494Z262"/>
<feature type="domain" description="YCII-related" evidence="2">
    <location>
        <begin position="11"/>
        <end position="82"/>
    </location>
</feature>
<comment type="similarity">
    <text evidence="1">Belongs to the YciI family.</text>
</comment>
<dbReference type="InterPro" id="IPR005545">
    <property type="entry name" value="YCII"/>
</dbReference>
<dbReference type="OrthoDB" id="162319at2"/>
<dbReference type="RefSeq" id="WP_121129953.1">
    <property type="nucleotide sequence ID" value="NZ_JBHUFK010000003.1"/>
</dbReference>
<protein>
    <recommendedName>
        <fullName evidence="2">YCII-related domain-containing protein</fullName>
    </recommendedName>
</protein>
<dbReference type="Gene3D" id="3.30.70.1060">
    <property type="entry name" value="Dimeric alpha+beta barrel"/>
    <property type="match status" value="1"/>
</dbReference>
<keyword evidence="4" id="KW-1185">Reference proteome</keyword>
<dbReference type="Proteomes" id="UP000281813">
    <property type="component" value="Unassembled WGS sequence"/>
</dbReference>
<dbReference type="SUPFAM" id="SSF54909">
    <property type="entry name" value="Dimeric alpha+beta barrel"/>
    <property type="match status" value="1"/>
</dbReference>
<name>A0A494Z262_9BACI</name>
<dbReference type="InterPro" id="IPR011008">
    <property type="entry name" value="Dimeric_a/b-barrel"/>
</dbReference>
<dbReference type="Pfam" id="PF03795">
    <property type="entry name" value="YCII"/>
    <property type="match status" value="1"/>
</dbReference>
<evidence type="ECO:0000256" key="1">
    <source>
        <dbReference type="ARBA" id="ARBA00007689"/>
    </source>
</evidence>
<evidence type="ECO:0000313" key="4">
    <source>
        <dbReference type="Proteomes" id="UP000281813"/>
    </source>
</evidence>
<evidence type="ECO:0000313" key="3">
    <source>
        <dbReference type="EMBL" id="RKQ16573.1"/>
    </source>
</evidence>
<dbReference type="EMBL" id="RBZO01000008">
    <property type="protein sequence ID" value="RKQ16573.1"/>
    <property type="molecule type" value="Genomic_DNA"/>
</dbReference>
<sequence length="92" mass="10584">MSYFAVFLPMKDEEKSKAFRPAHLSFLEEKEEEGFIFAKGRFADGSGGLVIYKGEIMEQVEELVKQDPYVVKGARDYEIREWVMSSKAVLPE</sequence>
<organism evidence="3 4">
    <name type="scientific">Oceanobacillus bengalensis</name>
    <dbReference type="NCBI Taxonomy" id="1435466"/>
    <lineage>
        <taxon>Bacteria</taxon>
        <taxon>Bacillati</taxon>
        <taxon>Bacillota</taxon>
        <taxon>Bacilli</taxon>
        <taxon>Bacillales</taxon>
        <taxon>Bacillaceae</taxon>
        <taxon>Oceanobacillus</taxon>
    </lineage>
</organism>
<dbReference type="PANTHER" id="PTHR37828">
    <property type="entry name" value="GSR2449 PROTEIN"/>
    <property type="match status" value="1"/>
</dbReference>
<evidence type="ECO:0000259" key="2">
    <source>
        <dbReference type="Pfam" id="PF03795"/>
    </source>
</evidence>
<dbReference type="PANTHER" id="PTHR37828:SF1">
    <property type="entry name" value="YCII-RELATED DOMAIN-CONTAINING PROTEIN"/>
    <property type="match status" value="1"/>
</dbReference>
<accession>A0A494Z262</accession>